<proteinExistence type="predicted"/>
<keyword evidence="3" id="KW-1185">Reference proteome</keyword>
<reference evidence="2 3" key="1">
    <citation type="submission" date="2023-08" db="EMBL/GenBank/DDBJ databases">
        <authorList>
            <person name="Joshi A."/>
            <person name="Thite S."/>
        </authorList>
    </citation>
    <scope>NUCLEOTIDE SEQUENCE [LARGE SCALE GENOMIC DNA]</scope>
    <source>
        <strain evidence="2 3">1E1</strain>
    </source>
</reference>
<dbReference type="Proteomes" id="UP001236258">
    <property type="component" value="Unassembled WGS sequence"/>
</dbReference>
<gene>
    <name evidence="2" type="ORF">Q3O59_09705</name>
</gene>
<dbReference type="PROSITE" id="PS51318">
    <property type="entry name" value="TAT"/>
    <property type="match status" value="1"/>
</dbReference>
<dbReference type="EMBL" id="JAUZVY010000003">
    <property type="protein sequence ID" value="MDP4529305.1"/>
    <property type="molecule type" value="Genomic_DNA"/>
</dbReference>
<dbReference type="InterPro" id="IPR006311">
    <property type="entry name" value="TAT_signal"/>
</dbReference>
<comment type="caution">
    <text evidence="2">The sequence shown here is derived from an EMBL/GenBank/DDBJ whole genome shotgun (WGS) entry which is preliminary data.</text>
</comment>
<feature type="domain" description="Xylose isomerase-like TIM barrel" evidence="1">
    <location>
        <begin position="112"/>
        <end position="256"/>
    </location>
</feature>
<accession>A0ABT9GQQ2</accession>
<name>A0ABT9GQQ2_9GAMM</name>
<dbReference type="Gene3D" id="3.20.20.150">
    <property type="entry name" value="Divalent-metal-dependent TIM barrel enzymes"/>
    <property type="match status" value="1"/>
</dbReference>
<protein>
    <submittedName>
        <fullName evidence="2">Sugar phosphate isomerase/epimerase</fullName>
    </submittedName>
</protein>
<dbReference type="RefSeq" id="WP_305945394.1">
    <property type="nucleotide sequence ID" value="NZ_JAUZVY010000003.1"/>
</dbReference>
<keyword evidence="2" id="KW-0413">Isomerase</keyword>
<organism evidence="2 3">
    <name type="scientific">Alkalimonas delamerensis</name>
    <dbReference type="NCBI Taxonomy" id="265981"/>
    <lineage>
        <taxon>Bacteria</taxon>
        <taxon>Pseudomonadati</taxon>
        <taxon>Pseudomonadota</taxon>
        <taxon>Gammaproteobacteria</taxon>
        <taxon>Alkalimonas</taxon>
    </lineage>
</organism>
<evidence type="ECO:0000313" key="2">
    <source>
        <dbReference type="EMBL" id="MDP4529305.1"/>
    </source>
</evidence>
<dbReference type="InterPro" id="IPR036237">
    <property type="entry name" value="Xyl_isomerase-like_sf"/>
</dbReference>
<dbReference type="InterPro" id="IPR050312">
    <property type="entry name" value="IolE/XylAMocC-like"/>
</dbReference>
<dbReference type="Pfam" id="PF01261">
    <property type="entry name" value="AP_endonuc_2"/>
    <property type="match status" value="1"/>
</dbReference>
<evidence type="ECO:0000259" key="1">
    <source>
        <dbReference type="Pfam" id="PF01261"/>
    </source>
</evidence>
<dbReference type="PANTHER" id="PTHR12110">
    <property type="entry name" value="HYDROXYPYRUVATE ISOMERASE"/>
    <property type="match status" value="1"/>
</dbReference>
<dbReference type="GO" id="GO:0016853">
    <property type="term" value="F:isomerase activity"/>
    <property type="evidence" value="ECO:0007669"/>
    <property type="project" value="UniProtKB-KW"/>
</dbReference>
<dbReference type="InterPro" id="IPR013022">
    <property type="entry name" value="Xyl_isomerase-like_TIM-brl"/>
</dbReference>
<sequence>MTQETAPKSTTRRHFLKVLAGSGLIVSTTMLPGLALAGQRFRPGLQLFTVRELMQQDARSTLQLVANLGYKELEFAGLFGHPASIVANWLADLGLNAPAGHTLLQPLLDAPTKVLEEALTLGHRYVVLAYLHEPERANGIASYLHLAEQLNHIGEQFQAAGVQLAYHNHDFEFVPTDGTTPYEVLLRHTNANTLKMELDIYWAAKMQVDIPQLFQQDPGRFPLWHLKDMAADGGFADLGQGIIDFAPIAEKAALAGLQYAFVEKDYTDELERTLIQGMKGFTKMRFG</sequence>
<dbReference type="PANTHER" id="PTHR12110:SF41">
    <property type="entry name" value="INOSOSE DEHYDRATASE"/>
    <property type="match status" value="1"/>
</dbReference>
<evidence type="ECO:0000313" key="3">
    <source>
        <dbReference type="Proteomes" id="UP001236258"/>
    </source>
</evidence>
<dbReference type="SUPFAM" id="SSF51658">
    <property type="entry name" value="Xylose isomerase-like"/>
    <property type="match status" value="1"/>
</dbReference>